<dbReference type="SUPFAM" id="SSF46689">
    <property type="entry name" value="Homeodomain-like"/>
    <property type="match status" value="1"/>
</dbReference>
<dbReference type="PRINTS" id="PR00455">
    <property type="entry name" value="HTHTETR"/>
</dbReference>
<dbReference type="PANTHER" id="PTHR43479:SF11">
    <property type="entry name" value="ACREF_ENVCD OPERON REPRESSOR-RELATED"/>
    <property type="match status" value="1"/>
</dbReference>
<accession>A0ABS1TD22</accession>
<sequence length="185" mass="22074">MSRIIENPKELILEKAKEILCNQGYSHLSMRTLAKECDIALGTIYNYYPTKKELVLEMMTGYWKEYFKLLQVIIASDDNLYVKLEKIFNELNLFIKQFKEIWLKPELYDKPDYVESGIERENIYIDKFIRVIESMLVKEASDDKITLKLDSYETAKFILLNFITMIQMPIFNYSSFEVFLRNILK</sequence>
<name>A0ABS1TD22_9CLOT</name>
<evidence type="ECO:0000256" key="1">
    <source>
        <dbReference type="ARBA" id="ARBA00023125"/>
    </source>
</evidence>
<dbReference type="PROSITE" id="PS50977">
    <property type="entry name" value="HTH_TETR_2"/>
    <property type="match status" value="1"/>
</dbReference>
<gene>
    <name evidence="4" type="ORF">JK636_16140</name>
</gene>
<evidence type="ECO:0000313" key="5">
    <source>
        <dbReference type="Proteomes" id="UP000632377"/>
    </source>
</evidence>
<dbReference type="PANTHER" id="PTHR43479">
    <property type="entry name" value="ACREF/ENVCD OPERON REPRESSOR-RELATED"/>
    <property type="match status" value="1"/>
</dbReference>
<protein>
    <submittedName>
        <fullName evidence="4">TetR/AcrR family transcriptional regulator</fullName>
    </submittedName>
</protein>
<keyword evidence="1 2" id="KW-0238">DNA-binding</keyword>
<dbReference type="InterPro" id="IPR001647">
    <property type="entry name" value="HTH_TetR"/>
</dbReference>
<feature type="DNA-binding region" description="H-T-H motif" evidence="2">
    <location>
        <begin position="29"/>
        <end position="48"/>
    </location>
</feature>
<evidence type="ECO:0000259" key="3">
    <source>
        <dbReference type="PROSITE" id="PS50977"/>
    </source>
</evidence>
<dbReference type="Pfam" id="PF00440">
    <property type="entry name" value="TetR_N"/>
    <property type="match status" value="1"/>
</dbReference>
<dbReference type="EMBL" id="JAESWC010000014">
    <property type="protein sequence ID" value="MBL4937259.1"/>
    <property type="molecule type" value="Genomic_DNA"/>
</dbReference>
<feature type="domain" description="HTH tetR-type" evidence="3">
    <location>
        <begin position="6"/>
        <end position="66"/>
    </location>
</feature>
<reference evidence="4 5" key="1">
    <citation type="submission" date="2021-01" db="EMBL/GenBank/DDBJ databases">
        <title>Genome public.</title>
        <authorList>
            <person name="Liu C."/>
            <person name="Sun Q."/>
        </authorList>
    </citation>
    <scope>NUCLEOTIDE SEQUENCE [LARGE SCALE GENOMIC DNA]</scope>
    <source>
        <strain evidence="4 5">YIM B02515</strain>
    </source>
</reference>
<proteinExistence type="predicted"/>
<dbReference type="RefSeq" id="WP_202750013.1">
    <property type="nucleotide sequence ID" value="NZ_JAESWC010000014.1"/>
</dbReference>
<comment type="caution">
    <text evidence="4">The sequence shown here is derived from an EMBL/GenBank/DDBJ whole genome shotgun (WGS) entry which is preliminary data.</text>
</comment>
<organism evidence="4 5">
    <name type="scientific">Clostridium rhizosphaerae</name>
    <dbReference type="NCBI Taxonomy" id="2803861"/>
    <lineage>
        <taxon>Bacteria</taxon>
        <taxon>Bacillati</taxon>
        <taxon>Bacillota</taxon>
        <taxon>Clostridia</taxon>
        <taxon>Eubacteriales</taxon>
        <taxon>Clostridiaceae</taxon>
        <taxon>Clostridium</taxon>
    </lineage>
</organism>
<evidence type="ECO:0000256" key="2">
    <source>
        <dbReference type="PROSITE-ProRule" id="PRU00335"/>
    </source>
</evidence>
<dbReference type="Proteomes" id="UP000632377">
    <property type="component" value="Unassembled WGS sequence"/>
</dbReference>
<dbReference type="InterPro" id="IPR050624">
    <property type="entry name" value="HTH-type_Tx_Regulator"/>
</dbReference>
<dbReference type="Gene3D" id="1.10.357.10">
    <property type="entry name" value="Tetracycline Repressor, domain 2"/>
    <property type="match status" value="1"/>
</dbReference>
<dbReference type="InterPro" id="IPR009057">
    <property type="entry name" value="Homeodomain-like_sf"/>
</dbReference>
<evidence type="ECO:0000313" key="4">
    <source>
        <dbReference type="EMBL" id="MBL4937259.1"/>
    </source>
</evidence>
<keyword evidence="5" id="KW-1185">Reference proteome</keyword>